<dbReference type="Proteomes" id="UP000468687">
    <property type="component" value="Unassembled WGS sequence"/>
</dbReference>
<dbReference type="PANTHER" id="PTHR43433">
    <property type="entry name" value="HYDROLASE, ALPHA/BETA FOLD FAMILY PROTEIN"/>
    <property type="match status" value="1"/>
</dbReference>
<feature type="region of interest" description="Disordered" evidence="2">
    <location>
        <begin position="1"/>
        <end position="54"/>
    </location>
</feature>
<organism evidence="4 5">
    <name type="scientific">Nocardioides zeae</name>
    <dbReference type="NCBI Taxonomy" id="1457234"/>
    <lineage>
        <taxon>Bacteria</taxon>
        <taxon>Bacillati</taxon>
        <taxon>Actinomycetota</taxon>
        <taxon>Actinomycetes</taxon>
        <taxon>Propionibacteriales</taxon>
        <taxon>Nocardioidaceae</taxon>
        <taxon>Nocardioides</taxon>
    </lineage>
</organism>
<dbReference type="PANTHER" id="PTHR43433:SF5">
    <property type="entry name" value="AB HYDROLASE-1 DOMAIN-CONTAINING PROTEIN"/>
    <property type="match status" value="1"/>
</dbReference>
<dbReference type="GO" id="GO:0004601">
    <property type="term" value="F:peroxidase activity"/>
    <property type="evidence" value="ECO:0007669"/>
    <property type="project" value="UniProtKB-KW"/>
</dbReference>
<dbReference type="InterPro" id="IPR050471">
    <property type="entry name" value="AB_hydrolase"/>
</dbReference>
<dbReference type="AlphaFoldDB" id="A0A6P0HNB7"/>
<name>A0A6P0HNB7_9ACTN</name>
<accession>A0A6P0HNB7</accession>
<keyword evidence="1" id="KW-0560">Oxidoreductase</keyword>
<evidence type="ECO:0000259" key="3">
    <source>
        <dbReference type="Pfam" id="PF00561"/>
    </source>
</evidence>
<proteinExistence type="predicted"/>
<evidence type="ECO:0000313" key="5">
    <source>
        <dbReference type="Proteomes" id="UP000468687"/>
    </source>
</evidence>
<gene>
    <name evidence="4" type="ORF">G3T38_18005</name>
</gene>
<dbReference type="SUPFAM" id="SSF53474">
    <property type="entry name" value="alpha/beta-Hydrolases"/>
    <property type="match status" value="1"/>
</dbReference>
<sequence length="355" mass="38007">MSARVASPRPVGDGRRPSRRPGGEQSPVRAQSGAVPPSLRAVGADESPSDSPVRLTYHDVTSADGTRLRAWTNDPDRALPGPTVLLCNGLGTNPYTWPFLLDPACDVRVVSWQHRGVGGSERPVDRCHIGIDSLVEDAVAVMDDAGLDRAPTIGWSMGVNTQFELATLHPDRVAGLFALAGVPGATFSTMLEPTRLPAPVRRSLAVGTTRVARLLGPAISTVAQALPVTPRTISVLGRTGFMFPIEDRENAAAAVREFLTTPFDWYFHLALHAARHQRVSLSTIDVPAMFVAGSADILAGSHAMRSAAERMADATYVELRGSHFIAMEQPAEVHRLLRELLARVAEREAPAGGTD</sequence>
<evidence type="ECO:0000256" key="2">
    <source>
        <dbReference type="SAM" id="MobiDB-lite"/>
    </source>
</evidence>
<comment type="caution">
    <text evidence="4">The sequence shown here is derived from an EMBL/GenBank/DDBJ whole genome shotgun (WGS) entry which is preliminary data.</text>
</comment>
<dbReference type="PRINTS" id="PR00412">
    <property type="entry name" value="EPOXHYDRLASE"/>
</dbReference>
<keyword evidence="5" id="KW-1185">Reference proteome</keyword>
<dbReference type="Gene3D" id="3.40.50.1820">
    <property type="entry name" value="alpha/beta hydrolase"/>
    <property type="match status" value="1"/>
</dbReference>
<dbReference type="EMBL" id="JAAGXA010000015">
    <property type="protein sequence ID" value="NEN80158.1"/>
    <property type="molecule type" value="Genomic_DNA"/>
</dbReference>
<feature type="domain" description="AB hydrolase-1" evidence="3">
    <location>
        <begin position="82"/>
        <end position="328"/>
    </location>
</feature>
<keyword evidence="4" id="KW-0378">Hydrolase</keyword>
<dbReference type="InterPro" id="IPR000073">
    <property type="entry name" value="AB_hydrolase_1"/>
</dbReference>
<dbReference type="GO" id="GO:0016787">
    <property type="term" value="F:hydrolase activity"/>
    <property type="evidence" value="ECO:0007669"/>
    <property type="project" value="UniProtKB-KW"/>
</dbReference>
<reference evidence="4 5" key="1">
    <citation type="journal article" date="2014" name="Int. J. Syst. Evol. Microbiol.">
        <title>Nocardioides zeae sp. nov., isolated from the stem of Zea mays.</title>
        <authorList>
            <person name="Glaeser S.P."/>
            <person name="McInroy J.A."/>
            <person name="Busse H.J."/>
            <person name="Kampfer P."/>
        </authorList>
    </citation>
    <scope>NUCLEOTIDE SEQUENCE [LARGE SCALE GENOMIC DNA]</scope>
    <source>
        <strain evidence="4 5">JCM 30728</strain>
    </source>
</reference>
<evidence type="ECO:0000256" key="1">
    <source>
        <dbReference type="ARBA" id="ARBA00022559"/>
    </source>
</evidence>
<dbReference type="InterPro" id="IPR029058">
    <property type="entry name" value="AB_hydrolase_fold"/>
</dbReference>
<dbReference type="Pfam" id="PF00561">
    <property type="entry name" value="Abhydrolase_1"/>
    <property type="match status" value="1"/>
</dbReference>
<dbReference type="InterPro" id="IPR000639">
    <property type="entry name" value="Epox_hydrolase-like"/>
</dbReference>
<protein>
    <submittedName>
        <fullName evidence="4">Alpha/beta hydrolase</fullName>
    </submittedName>
</protein>
<evidence type="ECO:0000313" key="4">
    <source>
        <dbReference type="EMBL" id="NEN80158.1"/>
    </source>
</evidence>
<keyword evidence="1" id="KW-0575">Peroxidase</keyword>